<name>A0AB73YCD0_MYCTX</name>
<evidence type="ECO:0000313" key="2">
    <source>
        <dbReference type="EMBL" id="REQ48173.1"/>
    </source>
</evidence>
<proteinExistence type="predicted"/>
<comment type="caution">
    <text evidence="2">The sequence shown here is derived from an EMBL/GenBank/DDBJ whole genome shotgun (WGS) entry which is preliminary data.</text>
</comment>
<gene>
    <name evidence="2" type="ORF">DSJ38_19745</name>
</gene>
<feature type="compositionally biased region" description="Basic and acidic residues" evidence="1">
    <location>
        <begin position="55"/>
        <end position="67"/>
    </location>
</feature>
<dbReference type="AlphaFoldDB" id="A0AB73YCD0"/>
<dbReference type="EMBL" id="QTBD01000221">
    <property type="protein sequence ID" value="REQ48173.1"/>
    <property type="molecule type" value="Genomic_DNA"/>
</dbReference>
<organism evidence="2 3">
    <name type="scientific">Mycobacterium tuberculosis</name>
    <dbReference type="NCBI Taxonomy" id="1773"/>
    <lineage>
        <taxon>Bacteria</taxon>
        <taxon>Bacillati</taxon>
        <taxon>Actinomycetota</taxon>
        <taxon>Actinomycetes</taxon>
        <taxon>Mycobacteriales</taxon>
        <taxon>Mycobacteriaceae</taxon>
        <taxon>Mycobacterium</taxon>
        <taxon>Mycobacterium tuberculosis complex</taxon>
    </lineage>
</organism>
<dbReference type="Proteomes" id="UP000256381">
    <property type="component" value="Unassembled WGS sequence"/>
</dbReference>
<protein>
    <submittedName>
        <fullName evidence="2">Uncharacterized protein</fullName>
    </submittedName>
</protein>
<feature type="region of interest" description="Disordered" evidence="1">
    <location>
        <begin position="1"/>
        <end position="67"/>
    </location>
</feature>
<feature type="compositionally biased region" description="Basic and acidic residues" evidence="1">
    <location>
        <begin position="9"/>
        <end position="23"/>
    </location>
</feature>
<evidence type="ECO:0000256" key="1">
    <source>
        <dbReference type="SAM" id="MobiDB-lite"/>
    </source>
</evidence>
<reference evidence="2 3" key="1">
    <citation type="journal article" date="2017" name="N. Engl. J. Med.">
        <title>Transmission of Extensively Drug-Resistant Tuberculosis in South Africa.</title>
        <authorList>
            <person name="Shah N.S."/>
            <person name="Auld S.C."/>
            <person name="Brust J.C."/>
            <person name="Mathema B."/>
            <person name="Ismail N."/>
            <person name="Moodley P."/>
            <person name="Mlisana K."/>
            <person name="Allana S."/>
            <person name="Campbell A."/>
            <person name="Mthiyane T."/>
            <person name="Morris N."/>
            <person name="Mpangase P."/>
            <person name="van der Meulen H."/>
            <person name="Omar S.V."/>
            <person name="Brown T.S."/>
            <person name="Narechania A."/>
            <person name="Shaskina E."/>
            <person name="Kapwata T."/>
            <person name="Kreiswirth B."/>
            <person name="Gandhi N.R."/>
        </authorList>
    </citation>
    <scope>NUCLEOTIDE SEQUENCE [LARGE SCALE GENOMIC DNA]</scope>
    <source>
        <strain evidence="2 3">32301_S10</strain>
    </source>
</reference>
<accession>A0AB73YCD0</accession>
<evidence type="ECO:0000313" key="3">
    <source>
        <dbReference type="Proteomes" id="UP000256381"/>
    </source>
</evidence>
<sequence length="67" mass="7159">MDNVGPLQHRSDHRHDQGDDKARPGNPLQRTDPAADAAKAGGSGASVLQPTASAESDHTENREECQR</sequence>